<dbReference type="InterPro" id="IPR050490">
    <property type="entry name" value="Bact_solute-bd_prot1"/>
</dbReference>
<dbReference type="Gene3D" id="3.40.190.10">
    <property type="entry name" value="Periplasmic binding protein-like II"/>
    <property type="match status" value="2"/>
</dbReference>
<dbReference type="SUPFAM" id="SSF53850">
    <property type="entry name" value="Periplasmic binding protein-like II"/>
    <property type="match status" value="1"/>
</dbReference>
<dbReference type="GO" id="GO:0042597">
    <property type="term" value="C:periplasmic space"/>
    <property type="evidence" value="ECO:0007669"/>
    <property type="project" value="UniProtKB-SubCell"/>
</dbReference>
<dbReference type="AlphaFoldDB" id="A0A261UT87"/>
<gene>
    <name evidence="1" type="ORF">CAL20_04335</name>
</gene>
<sequence>MSRRWRGLTWDHPRGYAALQAAADQTGLIDWHTHSLEGFESAPIAQLCEQYDLIVLDHPHLGEALTQGCLQPLNRLLPDEALRSIERNSIGLTYASYHMAGQQWALPLDAATQVMAVRPDLLKRGDHAVPVQWQDVLALSRQTKQVALSLAGPHAFLTLLSMCAALDPDLNLDDGRRWHQPAVLQQACEWLVELAALSPVSVRDANPISLLHHMTMHDDVVLCPLVYGYVNYTRAAAGTALTFHNAPRVASHAPGSILGGTGIAISRRCAVDASLIEHLLWLLSEDTQTHFIPQHAGQPSHLSSWRDPAVNADSSHFYFDTFDTLSAASLRPRHDGFIALQSRASAFLREGLFNHASPAKLADGLNTLCAPHSTIAERNLCD</sequence>
<name>A0A261UT87_9BORD</name>
<keyword evidence="2" id="KW-1185">Reference proteome</keyword>
<dbReference type="EMBL" id="NEVQ01000003">
    <property type="protein sequence ID" value="OZI64875.1"/>
    <property type="molecule type" value="Genomic_DNA"/>
</dbReference>
<evidence type="ECO:0000313" key="2">
    <source>
        <dbReference type="Proteomes" id="UP000216885"/>
    </source>
</evidence>
<accession>A0A261UT87</accession>
<comment type="caution">
    <text evidence="1">The sequence shown here is derived from an EMBL/GenBank/DDBJ whole genome shotgun (WGS) entry which is preliminary data.</text>
</comment>
<dbReference type="Proteomes" id="UP000216885">
    <property type="component" value="Unassembled WGS sequence"/>
</dbReference>
<dbReference type="PANTHER" id="PTHR43649">
    <property type="entry name" value="ARABINOSE-BINDING PROTEIN-RELATED"/>
    <property type="match status" value="1"/>
</dbReference>
<dbReference type="RefSeq" id="WP_143277044.1">
    <property type="nucleotide sequence ID" value="NZ_NEVQ01000003.1"/>
</dbReference>
<evidence type="ECO:0000313" key="1">
    <source>
        <dbReference type="EMBL" id="OZI64875.1"/>
    </source>
</evidence>
<proteinExistence type="predicted"/>
<organism evidence="1 2">
    <name type="scientific">Bordetella genomosp. 4</name>
    <dbReference type="NCBI Taxonomy" id="463044"/>
    <lineage>
        <taxon>Bacteria</taxon>
        <taxon>Pseudomonadati</taxon>
        <taxon>Pseudomonadota</taxon>
        <taxon>Betaproteobacteria</taxon>
        <taxon>Burkholderiales</taxon>
        <taxon>Alcaligenaceae</taxon>
        <taxon>Bordetella</taxon>
    </lineage>
</organism>
<reference evidence="1 2" key="1">
    <citation type="submission" date="2017-05" db="EMBL/GenBank/DDBJ databases">
        <title>Complete and WGS of Bordetella genogroups.</title>
        <authorList>
            <person name="Spilker T."/>
            <person name="LiPuma J."/>
        </authorList>
    </citation>
    <scope>NUCLEOTIDE SEQUENCE [LARGE SCALE GENOMIC DNA]</scope>
    <source>
        <strain evidence="1 2">AU9919</strain>
    </source>
</reference>
<protein>
    <recommendedName>
        <fullName evidence="3">ABC transporter substrate-binding protein</fullName>
    </recommendedName>
</protein>
<evidence type="ECO:0008006" key="3">
    <source>
        <dbReference type="Google" id="ProtNLM"/>
    </source>
</evidence>